<dbReference type="Proteomes" id="UP000193411">
    <property type="component" value="Unassembled WGS sequence"/>
</dbReference>
<feature type="region of interest" description="Disordered" evidence="1">
    <location>
        <begin position="89"/>
        <end position="131"/>
    </location>
</feature>
<dbReference type="AlphaFoldDB" id="A0A1Y2HR19"/>
<name>A0A1Y2HR19_9FUNG</name>
<feature type="compositionally biased region" description="Polar residues" evidence="1">
    <location>
        <begin position="110"/>
        <end position="122"/>
    </location>
</feature>
<gene>
    <name evidence="2" type="ORF">BCR44DRAFT_1431292</name>
</gene>
<evidence type="ECO:0000313" key="2">
    <source>
        <dbReference type="EMBL" id="ORZ37020.1"/>
    </source>
</evidence>
<sequence>MFVRMAHRAATNFHPIRPPPSLLQVMLSPHQDMTDIVIPPPPSRRVAFAPIRPMSCSSVQAHGHGSEQIPLPTIHCTNSLKLLSIDSAAYDKDPKTRPANRSRSRPRTVYPSSYQPTRSLPGNISVPDLTHSPPISNMRDWRIRLTYLRHSLSTSLTLSSRSKRRQLNRHSPLPWPGPGTSPLPPRHTHLHSVPGLRALLAAHLALVGTPNVPNDHLDAKDHSAIMHAYYLLGNHRLVVNLFTQHHPCPDVPALNLAMRSAALVHGPVAAVKVFSEWMQATGAKTETETEAEAEAEVGRLDAVSVATVMRVLESIGCASEALRVYEFACAESDKTPKHGMGWAGRPARPPHVVPDRYLVEYVRALRDKVHKDSAACQAADGECIHGDE</sequence>
<evidence type="ECO:0000313" key="3">
    <source>
        <dbReference type="Proteomes" id="UP000193411"/>
    </source>
</evidence>
<dbReference type="EMBL" id="MCFL01000014">
    <property type="protein sequence ID" value="ORZ37020.1"/>
    <property type="molecule type" value="Genomic_DNA"/>
</dbReference>
<proteinExistence type="predicted"/>
<feature type="compositionally biased region" description="Pro residues" evidence="1">
    <location>
        <begin position="173"/>
        <end position="185"/>
    </location>
</feature>
<accession>A0A1Y2HR19</accession>
<organism evidence="2 3">
    <name type="scientific">Catenaria anguillulae PL171</name>
    <dbReference type="NCBI Taxonomy" id="765915"/>
    <lineage>
        <taxon>Eukaryota</taxon>
        <taxon>Fungi</taxon>
        <taxon>Fungi incertae sedis</taxon>
        <taxon>Blastocladiomycota</taxon>
        <taxon>Blastocladiomycetes</taxon>
        <taxon>Blastocladiales</taxon>
        <taxon>Catenariaceae</taxon>
        <taxon>Catenaria</taxon>
    </lineage>
</organism>
<keyword evidence="3" id="KW-1185">Reference proteome</keyword>
<evidence type="ECO:0000256" key="1">
    <source>
        <dbReference type="SAM" id="MobiDB-lite"/>
    </source>
</evidence>
<feature type="region of interest" description="Disordered" evidence="1">
    <location>
        <begin position="158"/>
        <end position="188"/>
    </location>
</feature>
<comment type="caution">
    <text evidence="2">The sequence shown here is derived from an EMBL/GenBank/DDBJ whole genome shotgun (WGS) entry which is preliminary data.</text>
</comment>
<protein>
    <submittedName>
        <fullName evidence="2">Uncharacterized protein</fullName>
    </submittedName>
</protein>
<reference evidence="2 3" key="1">
    <citation type="submission" date="2016-07" db="EMBL/GenBank/DDBJ databases">
        <title>Pervasive Adenine N6-methylation of Active Genes in Fungi.</title>
        <authorList>
            <consortium name="DOE Joint Genome Institute"/>
            <person name="Mondo S.J."/>
            <person name="Dannebaum R.O."/>
            <person name="Kuo R.C."/>
            <person name="Labutti K."/>
            <person name="Haridas S."/>
            <person name="Kuo A."/>
            <person name="Salamov A."/>
            <person name="Ahrendt S.R."/>
            <person name="Lipzen A."/>
            <person name="Sullivan W."/>
            <person name="Andreopoulos W.B."/>
            <person name="Clum A."/>
            <person name="Lindquist E."/>
            <person name="Daum C."/>
            <person name="Ramamoorthy G.K."/>
            <person name="Gryganskyi A."/>
            <person name="Culley D."/>
            <person name="Magnuson J.K."/>
            <person name="James T.Y."/>
            <person name="O'Malley M.A."/>
            <person name="Stajich J.E."/>
            <person name="Spatafora J.W."/>
            <person name="Visel A."/>
            <person name="Grigoriev I.V."/>
        </authorList>
    </citation>
    <scope>NUCLEOTIDE SEQUENCE [LARGE SCALE GENOMIC DNA]</scope>
    <source>
        <strain evidence="2 3">PL171</strain>
    </source>
</reference>